<protein>
    <submittedName>
        <fullName evidence="1">Uncharacterized protein</fullName>
    </submittedName>
</protein>
<sequence length="44" mass="5086">MADRRNEEIPRNCGGLRNHAVDCRLLILIKVKIIPIKHKSPTEH</sequence>
<gene>
    <name evidence="1" type="ORF">COLO4_03365</name>
</gene>
<evidence type="ECO:0000313" key="1">
    <source>
        <dbReference type="EMBL" id="OMP12257.1"/>
    </source>
</evidence>
<comment type="caution">
    <text evidence="1">The sequence shown here is derived from an EMBL/GenBank/DDBJ whole genome shotgun (WGS) entry which is preliminary data.</text>
</comment>
<dbReference type="EMBL" id="AWUE01009644">
    <property type="protein sequence ID" value="OMP12257.1"/>
    <property type="molecule type" value="Genomic_DNA"/>
</dbReference>
<accession>A0A1R3KYZ3</accession>
<dbReference type="Proteomes" id="UP000187203">
    <property type="component" value="Unassembled WGS sequence"/>
</dbReference>
<keyword evidence="2" id="KW-1185">Reference proteome</keyword>
<dbReference type="AlphaFoldDB" id="A0A1R3KYZ3"/>
<reference evidence="2" key="1">
    <citation type="submission" date="2013-09" db="EMBL/GenBank/DDBJ databases">
        <title>Corchorus olitorius genome sequencing.</title>
        <authorList>
            <person name="Alam M."/>
            <person name="Haque M.S."/>
            <person name="Islam M.S."/>
            <person name="Emdad E.M."/>
            <person name="Islam M.M."/>
            <person name="Ahmed B."/>
            <person name="Halim A."/>
            <person name="Hossen Q.M.M."/>
            <person name="Hossain M.Z."/>
            <person name="Ahmed R."/>
            <person name="Khan M.M."/>
            <person name="Islam R."/>
            <person name="Rashid M.M."/>
            <person name="Khan S.A."/>
            <person name="Rahman M.S."/>
            <person name="Alam M."/>
            <person name="Yahiya A.S."/>
            <person name="Khan M.S."/>
            <person name="Azam M.S."/>
            <person name="Haque T."/>
            <person name="Lashkar M.Z.H."/>
            <person name="Akhand A.I."/>
            <person name="Morshed G."/>
            <person name="Roy S."/>
            <person name="Uddin K.S."/>
            <person name="Rabeya T."/>
            <person name="Hossain A.S."/>
            <person name="Chowdhury A."/>
            <person name="Snigdha A.R."/>
            <person name="Mortoza M.S."/>
            <person name="Matin S.A."/>
            <person name="Hoque S.M.E."/>
            <person name="Islam M.K."/>
            <person name="Roy D.K."/>
            <person name="Haider R."/>
            <person name="Moosa M.M."/>
            <person name="Elias S.M."/>
            <person name="Hasan A.M."/>
            <person name="Jahan S."/>
            <person name="Shafiuddin M."/>
            <person name="Mahmood N."/>
            <person name="Shommy N.S."/>
        </authorList>
    </citation>
    <scope>NUCLEOTIDE SEQUENCE [LARGE SCALE GENOMIC DNA]</scope>
    <source>
        <strain evidence="2">cv. O-4</strain>
    </source>
</reference>
<name>A0A1R3KYZ3_9ROSI</name>
<organism evidence="1 2">
    <name type="scientific">Corchorus olitorius</name>
    <dbReference type="NCBI Taxonomy" id="93759"/>
    <lineage>
        <taxon>Eukaryota</taxon>
        <taxon>Viridiplantae</taxon>
        <taxon>Streptophyta</taxon>
        <taxon>Embryophyta</taxon>
        <taxon>Tracheophyta</taxon>
        <taxon>Spermatophyta</taxon>
        <taxon>Magnoliopsida</taxon>
        <taxon>eudicotyledons</taxon>
        <taxon>Gunneridae</taxon>
        <taxon>Pentapetalae</taxon>
        <taxon>rosids</taxon>
        <taxon>malvids</taxon>
        <taxon>Malvales</taxon>
        <taxon>Malvaceae</taxon>
        <taxon>Grewioideae</taxon>
        <taxon>Apeibeae</taxon>
        <taxon>Corchorus</taxon>
    </lineage>
</organism>
<proteinExistence type="predicted"/>
<evidence type="ECO:0000313" key="2">
    <source>
        <dbReference type="Proteomes" id="UP000187203"/>
    </source>
</evidence>